<evidence type="ECO:0000256" key="7">
    <source>
        <dbReference type="ARBA" id="ARBA00022679"/>
    </source>
</evidence>
<dbReference type="InterPro" id="IPR015422">
    <property type="entry name" value="PyrdxlP-dep_Trfase_small"/>
</dbReference>
<dbReference type="GO" id="GO:0004400">
    <property type="term" value="F:histidinol-phosphate transaminase activity"/>
    <property type="evidence" value="ECO:0007669"/>
    <property type="project" value="UniProtKB-UniRule"/>
</dbReference>
<comment type="similarity">
    <text evidence="3 11">Belongs to the class-II pyridoxal-phosphate-dependent aminotransferase family. Histidinol-phosphate aminotransferase subfamily.</text>
</comment>
<evidence type="ECO:0000256" key="3">
    <source>
        <dbReference type="ARBA" id="ARBA00007970"/>
    </source>
</evidence>
<dbReference type="GO" id="GO:0030170">
    <property type="term" value="F:pyridoxal phosphate binding"/>
    <property type="evidence" value="ECO:0007669"/>
    <property type="project" value="InterPro"/>
</dbReference>
<dbReference type="PANTHER" id="PTHR42885:SF2">
    <property type="entry name" value="HISTIDINOL-PHOSPHATE AMINOTRANSFERASE"/>
    <property type="match status" value="1"/>
</dbReference>
<comment type="subunit">
    <text evidence="4 11">Homodimer.</text>
</comment>
<dbReference type="InterPro" id="IPR015421">
    <property type="entry name" value="PyrdxlP-dep_Trfase_major"/>
</dbReference>
<accession>A0A2W4QQC2</accession>
<dbReference type="PANTHER" id="PTHR42885">
    <property type="entry name" value="HISTIDINOL-PHOSPHATE AMINOTRANSFERASE-RELATED"/>
    <property type="match status" value="1"/>
</dbReference>
<keyword evidence="7 11" id="KW-0808">Transferase</keyword>
<keyword evidence="6 11" id="KW-0028">Amino-acid biosynthesis</keyword>
<dbReference type="InterPro" id="IPR004839">
    <property type="entry name" value="Aminotransferase_I/II_large"/>
</dbReference>
<dbReference type="Pfam" id="PF00155">
    <property type="entry name" value="Aminotran_1_2"/>
    <property type="match status" value="1"/>
</dbReference>
<evidence type="ECO:0000256" key="1">
    <source>
        <dbReference type="ARBA" id="ARBA00001933"/>
    </source>
</evidence>
<name>A0A2W4QQC2_9GAMM</name>
<dbReference type="HAMAP" id="MF_01023">
    <property type="entry name" value="HisC_aminotrans_2"/>
    <property type="match status" value="1"/>
</dbReference>
<evidence type="ECO:0000256" key="6">
    <source>
        <dbReference type="ARBA" id="ARBA00022605"/>
    </source>
</evidence>
<dbReference type="AlphaFoldDB" id="A0A2W4QQC2"/>
<keyword evidence="8 11" id="KW-0663">Pyridoxal phosphate</keyword>
<dbReference type="InterPro" id="IPR005861">
    <property type="entry name" value="HisP_aminotrans"/>
</dbReference>
<evidence type="ECO:0000313" key="13">
    <source>
        <dbReference type="EMBL" id="PZN72439.1"/>
    </source>
</evidence>
<protein>
    <recommendedName>
        <fullName evidence="11">Histidinol-phosphate aminotransferase</fullName>
        <ecNumber evidence="11">2.6.1.9</ecNumber>
    </recommendedName>
    <alternativeName>
        <fullName evidence="11">Imidazole acetol-phosphate transaminase</fullName>
    </alternativeName>
</protein>
<dbReference type="UniPathway" id="UPA00031">
    <property type="reaction ID" value="UER00012"/>
</dbReference>
<feature type="domain" description="Aminotransferase class I/classII large" evidence="12">
    <location>
        <begin position="46"/>
        <end position="372"/>
    </location>
</feature>
<dbReference type="GO" id="GO:0000105">
    <property type="term" value="P:L-histidine biosynthetic process"/>
    <property type="evidence" value="ECO:0007669"/>
    <property type="project" value="UniProtKB-UniRule"/>
</dbReference>
<evidence type="ECO:0000256" key="11">
    <source>
        <dbReference type="HAMAP-Rule" id="MF_01023"/>
    </source>
</evidence>
<proteinExistence type="inferred from homology"/>
<dbReference type="InterPro" id="IPR015424">
    <property type="entry name" value="PyrdxlP-dep_Trfase"/>
</dbReference>
<dbReference type="SUPFAM" id="SSF53383">
    <property type="entry name" value="PLP-dependent transferases"/>
    <property type="match status" value="1"/>
</dbReference>
<organism evidence="13 14">
    <name type="scientific">Candidatus Methylumidiphilus alinenensis</name>
    <dbReference type="NCBI Taxonomy" id="2202197"/>
    <lineage>
        <taxon>Bacteria</taxon>
        <taxon>Pseudomonadati</taxon>
        <taxon>Pseudomonadota</taxon>
        <taxon>Gammaproteobacteria</taxon>
        <taxon>Methylococcales</taxon>
        <taxon>Candidatus Methylumidiphilus</taxon>
    </lineage>
</organism>
<dbReference type="EC" id="2.6.1.9" evidence="11"/>
<dbReference type="Gene3D" id="3.40.640.10">
    <property type="entry name" value="Type I PLP-dependent aspartate aminotransferase-like (Major domain)"/>
    <property type="match status" value="1"/>
</dbReference>
<evidence type="ECO:0000256" key="8">
    <source>
        <dbReference type="ARBA" id="ARBA00022898"/>
    </source>
</evidence>
<dbReference type="NCBIfam" id="TIGR01141">
    <property type="entry name" value="hisC"/>
    <property type="match status" value="1"/>
</dbReference>
<reference evidence="13 14" key="1">
    <citation type="journal article" date="2018" name="Aquat. Microb. Ecol.">
        <title>Gammaproteobacterial methanotrophs dominate.</title>
        <authorList>
            <person name="Rissanen A.J."/>
            <person name="Saarenheimo J."/>
            <person name="Tiirola M."/>
            <person name="Peura S."/>
            <person name="Aalto S.L."/>
            <person name="Karvinen A."/>
            <person name="Nykanen H."/>
        </authorList>
    </citation>
    <scope>NUCLEOTIDE SEQUENCE [LARGE SCALE GENOMIC DNA]</scope>
    <source>
        <strain evidence="13">AMbin10</strain>
    </source>
</reference>
<comment type="pathway">
    <text evidence="2 11">Amino-acid biosynthesis; L-histidine biosynthesis; L-histidine from 5-phospho-alpha-D-ribose 1-diphosphate: step 7/9.</text>
</comment>
<evidence type="ECO:0000256" key="5">
    <source>
        <dbReference type="ARBA" id="ARBA00022576"/>
    </source>
</evidence>
<evidence type="ECO:0000313" key="14">
    <source>
        <dbReference type="Proteomes" id="UP000249396"/>
    </source>
</evidence>
<dbReference type="Proteomes" id="UP000249396">
    <property type="component" value="Unassembled WGS sequence"/>
</dbReference>
<keyword evidence="9 11" id="KW-0368">Histidine biosynthesis</keyword>
<evidence type="ECO:0000256" key="2">
    <source>
        <dbReference type="ARBA" id="ARBA00005011"/>
    </source>
</evidence>
<comment type="caution">
    <text evidence="13">The sequence shown here is derived from an EMBL/GenBank/DDBJ whole genome shotgun (WGS) entry which is preliminary data.</text>
</comment>
<evidence type="ECO:0000256" key="10">
    <source>
        <dbReference type="ARBA" id="ARBA00047481"/>
    </source>
</evidence>
<evidence type="ECO:0000259" key="12">
    <source>
        <dbReference type="Pfam" id="PF00155"/>
    </source>
</evidence>
<dbReference type="Gene3D" id="3.90.1150.10">
    <property type="entry name" value="Aspartate Aminotransferase, domain 1"/>
    <property type="match status" value="1"/>
</dbReference>
<sequence length="378" mass="41742">MRTKLSLDIENINIANQNGIETFVASILRREVLSLSAYHVQDSTGLIKLDAMENPYAWPETMVDEWLEDLRNAKVNRYPDPSSDRLKAALRTSNNIPETANLMLGNGSDELIQIILMGVAGDDAVVLSPQPTFVMYRQIADSLGLKFVGVKLNEDDFSLDMATLSAAIAKNNPKVIFLAYPNNPTGNAFSGEDMLEILRIAPGLVVVDEAYAPFADASFMSKLLEFPNLLVMRTLSKLGLAGLRLGFLAGHPAWISQLDKLRLPYNINVLTQQTVEFALANQSVFDGQIKQIKSDRELLASRLAHLPVKVFPSQANFVSFRLLEKEATEVFTKIKNKGVLIKNLTPAGGALLNCLRVTVGTPYENQVFMESLTKILES</sequence>
<keyword evidence="5 11" id="KW-0032">Aminotransferase</keyword>
<feature type="modified residue" description="N6-(pyridoxal phosphate)lysine" evidence="11">
    <location>
        <position position="237"/>
    </location>
</feature>
<comment type="catalytic activity">
    <reaction evidence="10 11">
        <text>L-histidinol phosphate + 2-oxoglutarate = 3-(imidazol-4-yl)-2-oxopropyl phosphate + L-glutamate</text>
        <dbReference type="Rhea" id="RHEA:23744"/>
        <dbReference type="ChEBI" id="CHEBI:16810"/>
        <dbReference type="ChEBI" id="CHEBI:29985"/>
        <dbReference type="ChEBI" id="CHEBI:57766"/>
        <dbReference type="ChEBI" id="CHEBI:57980"/>
        <dbReference type="EC" id="2.6.1.9"/>
    </reaction>
</comment>
<dbReference type="EMBL" id="QJPH01000487">
    <property type="protein sequence ID" value="PZN72439.1"/>
    <property type="molecule type" value="Genomic_DNA"/>
</dbReference>
<gene>
    <name evidence="11" type="primary">hisC</name>
    <name evidence="13" type="ORF">DM484_24490</name>
</gene>
<evidence type="ECO:0000256" key="4">
    <source>
        <dbReference type="ARBA" id="ARBA00011738"/>
    </source>
</evidence>
<evidence type="ECO:0000256" key="9">
    <source>
        <dbReference type="ARBA" id="ARBA00023102"/>
    </source>
</evidence>
<dbReference type="CDD" id="cd00609">
    <property type="entry name" value="AAT_like"/>
    <property type="match status" value="1"/>
</dbReference>
<comment type="cofactor">
    <cofactor evidence="1 11">
        <name>pyridoxal 5'-phosphate</name>
        <dbReference type="ChEBI" id="CHEBI:597326"/>
    </cofactor>
</comment>